<name>A0AAV7TZH0_PLEWA</name>
<comment type="caution">
    <text evidence="1">The sequence shown here is derived from an EMBL/GenBank/DDBJ whole genome shotgun (WGS) entry which is preliminary data.</text>
</comment>
<proteinExistence type="predicted"/>
<dbReference type="AlphaFoldDB" id="A0AAV7TZH0"/>
<evidence type="ECO:0000313" key="1">
    <source>
        <dbReference type="EMBL" id="KAJ1182140.1"/>
    </source>
</evidence>
<keyword evidence="2" id="KW-1185">Reference proteome</keyword>
<organism evidence="1 2">
    <name type="scientific">Pleurodeles waltl</name>
    <name type="common">Iberian ribbed newt</name>
    <dbReference type="NCBI Taxonomy" id="8319"/>
    <lineage>
        <taxon>Eukaryota</taxon>
        <taxon>Metazoa</taxon>
        <taxon>Chordata</taxon>
        <taxon>Craniata</taxon>
        <taxon>Vertebrata</taxon>
        <taxon>Euteleostomi</taxon>
        <taxon>Amphibia</taxon>
        <taxon>Batrachia</taxon>
        <taxon>Caudata</taxon>
        <taxon>Salamandroidea</taxon>
        <taxon>Salamandridae</taxon>
        <taxon>Pleurodelinae</taxon>
        <taxon>Pleurodeles</taxon>
    </lineage>
</organism>
<protein>
    <submittedName>
        <fullName evidence="1">Uncharacterized protein</fullName>
    </submittedName>
</protein>
<dbReference type="Proteomes" id="UP001066276">
    <property type="component" value="Chromosome 3_2"/>
</dbReference>
<gene>
    <name evidence="1" type="ORF">NDU88_007335</name>
</gene>
<reference evidence="1" key="1">
    <citation type="journal article" date="2022" name="bioRxiv">
        <title>Sequencing and chromosome-scale assembly of the giantPleurodeles waltlgenome.</title>
        <authorList>
            <person name="Brown T."/>
            <person name="Elewa A."/>
            <person name="Iarovenko S."/>
            <person name="Subramanian E."/>
            <person name="Araus A.J."/>
            <person name="Petzold A."/>
            <person name="Susuki M."/>
            <person name="Suzuki K.-i.T."/>
            <person name="Hayashi T."/>
            <person name="Toyoda A."/>
            <person name="Oliveira C."/>
            <person name="Osipova E."/>
            <person name="Leigh N.D."/>
            <person name="Simon A."/>
            <person name="Yun M.H."/>
        </authorList>
    </citation>
    <scope>NUCLEOTIDE SEQUENCE</scope>
    <source>
        <strain evidence="1">20211129_DDA</strain>
        <tissue evidence="1">Liver</tissue>
    </source>
</reference>
<dbReference type="EMBL" id="JANPWB010000006">
    <property type="protein sequence ID" value="KAJ1182140.1"/>
    <property type="molecule type" value="Genomic_DNA"/>
</dbReference>
<sequence length="114" mass="11933">MGVALCTGFGSPDFILEATRMAGIFSCGFSLHTAKRPRLGIIGARQRRQEGGTSKERLVVAEAAGAAVRGGSDAASFYAEGSWRVRHPCWWQPGGDEAAAGIRAGEGAVELTPQ</sequence>
<evidence type="ECO:0000313" key="2">
    <source>
        <dbReference type="Proteomes" id="UP001066276"/>
    </source>
</evidence>
<accession>A0AAV7TZH0</accession>